<feature type="transmembrane region" description="Helical" evidence="2">
    <location>
        <begin position="199"/>
        <end position="221"/>
    </location>
</feature>
<reference evidence="3" key="2">
    <citation type="journal article" date="2023" name="IMA Fungus">
        <title>Comparative genomic study of the Penicillium genus elucidates a diverse pangenome and 15 lateral gene transfer events.</title>
        <authorList>
            <person name="Petersen C."/>
            <person name="Sorensen T."/>
            <person name="Nielsen M.R."/>
            <person name="Sondergaard T.E."/>
            <person name="Sorensen J.L."/>
            <person name="Fitzpatrick D.A."/>
            <person name="Frisvad J.C."/>
            <person name="Nielsen K.L."/>
        </authorList>
    </citation>
    <scope>NUCLEOTIDE SEQUENCE</scope>
    <source>
        <strain evidence="3">IBT 21917</strain>
    </source>
</reference>
<dbReference type="Proteomes" id="UP001146351">
    <property type="component" value="Unassembled WGS sequence"/>
</dbReference>
<feature type="region of interest" description="Disordered" evidence="1">
    <location>
        <begin position="499"/>
        <end position="524"/>
    </location>
</feature>
<keyword evidence="2" id="KW-1133">Transmembrane helix</keyword>
<sequence>MVKRPDGSWYLNVTASMHPSINILGELVDDGSEQNKNRRRKFRRDAGYPLAVSGVPPCGLPIVQTCNASSKFKADGDQWKALHVDDFMESYIDKTGVKSFDEFRSQAMQDFDSNVDDQRCDITSEAFSCSAPLSSDCTKSTDNDHKRGMIMTTALARFTAFYRSLWKTVDDLAGELSLEIDSITSTLYKPNPAQKWGQVMSISAAAVGFITAAAIVAATFLPEVFGAILVAIPTIAAAGAGTGGAIGALKSQSETDALFKQSGDYKTDARNMIHDISNSLNGSYSADMGGSGLASIFKGGSWVNHEVTEIFNKQGAGAQATAWFEKFMVAQVVTNILKSNDIYILFVPYGDDVKYSDQKWGFQKSDCESAWNNNPKWMFYADCNMKGGPKGEPGMAVFVRPYSVGAETAEWIKPVSFGDHQQIIGADILSSSLSGQTNHGFNYTFLDQDIGDIVAKEGMAGAQRMFGDVNLRTPGLFTVPVCVTSDLVNIPGVGRVMMDKKNGHGDTSSEAHSTDPCSCKSYTETTSGEEQSFTDYVSDNIADSFGPSCKVSGHTDRWGMRL</sequence>
<keyword evidence="2" id="KW-0812">Transmembrane</keyword>
<dbReference type="AlphaFoldDB" id="A0A9W9IUP8"/>
<evidence type="ECO:0000256" key="1">
    <source>
        <dbReference type="SAM" id="MobiDB-lite"/>
    </source>
</evidence>
<keyword evidence="4" id="KW-1185">Reference proteome</keyword>
<proteinExistence type="predicted"/>
<organism evidence="3 4">
    <name type="scientific">Penicillium capsulatum</name>
    <dbReference type="NCBI Taxonomy" id="69766"/>
    <lineage>
        <taxon>Eukaryota</taxon>
        <taxon>Fungi</taxon>
        <taxon>Dikarya</taxon>
        <taxon>Ascomycota</taxon>
        <taxon>Pezizomycotina</taxon>
        <taxon>Eurotiomycetes</taxon>
        <taxon>Eurotiomycetidae</taxon>
        <taxon>Eurotiales</taxon>
        <taxon>Aspergillaceae</taxon>
        <taxon>Penicillium</taxon>
    </lineage>
</organism>
<evidence type="ECO:0000256" key="2">
    <source>
        <dbReference type="SAM" id="Phobius"/>
    </source>
</evidence>
<name>A0A9W9IUP8_9EURO</name>
<evidence type="ECO:0000313" key="4">
    <source>
        <dbReference type="Proteomes" id="UP001146351"/>
    </source>
</evidence>
<accession>A0A9W9IUP8</accession>
<gene>
    <name evidence="3" type="ORF">N7492_001006</name>
</gene>
<evidence type="ECO:0000313" key="3">
    <source>
        <dbReference type="EMBL" id="KAJ5183390.1"/>
    </source>
</evidence>
<feature type="transmembrane region" description="Helical" evidence="2">
    <location>
        <begin position="227"/>
        <end position="249"/>
    </location>
</feature>
<dbReference type="OrthoDB" id="5318987at2759"/>
<keyword evidence="2" id="KW-0472">Membrane</keyword>
<comment type="caution">
    <text evidence="3">The sequence shown here is derived from an EMBL/GenBank/DDBJ whole genome shotgun (WGS) entry which is preliminary data.</text>
</comment>
<dbReference type="EMBL" id="JAPQKO010000001">
    <property type="protein sequence ID" value="KAJ5183390.1"/>
    <property type="molecule type" value="Genomic_DNA"/>
</dbReference>
<feature type="compositionally biased region" description="Basic and acidic residues" evidence="1">
    <location>
        <begin position="499"/>
        <end position="513"/>
    </location>
</feature>
<protein>
    <submittedName>
        <fullName evidence="3">Uncharacterized protein</fullName>
    </submittedName>
</protein>
<reference evidence="3" key="1">
    <citation type="submission" date="2022-11" db="EMBL/GenBank/DDBJ databases">
        <authorList>
            <person name="Petersen C."/>
        </authorList>
    </citation>
    <scope>NUCLEOTIDE SEQUENCE</scope>
    <source>
        <strain evidence="3">IBT 21917</strain>
    </source>
</reference>